<dbReference type="EMBL" id="MSTR01000021">
    <property type="protein sequence ID" value="ONN40468.1"/>
    <property type="molecule type" value="Genomic_DNA"/>
</dbReference>
<protein>
    <submittedName>
        <fullName evidence="2">Uncharacterized protein</fullName>
    </submittedName>
</protein>
<evidence type="ECO:0000313" key="3">
    <source>
        <dbReference type="Proteomes" id="UP000189299"/>
    </source>
</evidence>
<dbReference type="AlphaFoldDB" id="A0A1V2UB15"/>
<sequence>MNDNLQLIMDQIDRIISMYQWTVGIFISIILGSLGIFGYIQFKLKKSQEENIKKEIFTRFNEVTAESLEPLILASIDQIYWSSTTEYQRNADLFFRYYELSKKYNFSDDVKNTIDWFMFSVSRAIFFKLEEIFDLTSASLYGASNEANEFNNLFKEYGKFSKLPNPEEVTILVEKISQIREDVNLINHGDFKIVLKDYKTFYDDIHDLKLC</sequence>
<reference evidence="2 3" key="1">
    <citation type="submission" date="2016-12" db="EMBL/GenBank/DDBJ databases">
        <authorList>
            <person name="Song W.-J."/>
            <person name="Kurnit D.M."/>
        </authorList>
    </citation>
    <scope>NUCLEOTIDE SEQUENCE [LARGE SCALE GENOMIC DNA]</scope>
    <source>
        <strain evidence="2 3">CGB1038-1_S1</strain>
    </source>
</reference>
<gene>
    <name evidence="2" type="ORF">BTN92_15185</name>
</gene>
<accession>A0A1V2UB15</accession>
<keyword evidence="1" id="KW-0812">Transmembrane</keyword>
<comment type="caution">
    <text evidence="2">The sequence shown here is derived from an EMBL/GenBank/DDBJ whole genome shotgun (WGS) entry which is preliminary data.</text>
</comment>
<dbReference type="OrthoDB" id="9808022at2"/>
<organism evidence="2 3">
    <name type="scientific">Enterococcus mundtii</name>
    <dbReference type="NCBI Taxonomy" id="53346"/>
    <lineage>
        <taxon>Bacteria</taxon>
        <taxon>Bacillati</taxon>
        <taxon>Bacillota</taxon>
        <taxon>Bacilli</taxon>
        <taxon>Lactobacillales</taxon>
        <taxon>Enterococcaceae</taxon>
        <taxon>Enterococcus</taxon>
    </lineage>
</organism>
<proteinExistence type="predicted"/>
<dbReference type="Proteomes" id="UP000189299">
    <property type="component" value="Unassembled WGS sequence"/>
</dbReference>
<name>A0A1V2UB15_ENTMU</name>
<feature type="transmembrane region" description="Helical" evidence="1">
    <location>
        <begin position="20"/>
        <end position="40"/>
    </location>
</feature>
<evidence type="ECO:0000256" key="1">
    <source>
        <dbReference type="SAM" id="Phobius"/>
    </source>
</evidence>
<keyword evidence="1" id="KW-1133">Transmembrane helix</keyword>
<keyword evidence="1" id="KW-0472">Membrane</keyword>
<evidence type="ECO:0000313" key="2">
    <source>
        <dbReference type="EMBL" id="ONN40468.1"/>
    </source>
</evidence>
<dbReference type="RefSeq" id="WP_077152112.1">
    <property type="nucleotide sequence ID" value="NZ_CABMMO010000021.1"/>
</dbReference>